<proteinExistence type="predicted"/>
<keyword evidence="2" id="KW-1185">Reference proteome</keyword>
<accession>A0AAD6W1P9</accession>
<dbReference type="EMBL" id="JAQIZT010000006">
    <property type="protein sequence ID" value="KAJ6995431.1"/>
    <property type="molecule type" value="Genomic_DNA"/>
</dbReference>
<gene>
    <name evidence="1" type="ORF">NC653_018025</name>
</gene>
<evidence type="ECO:0000313" key="2">
    <source>
        <dbReference type="Proteomes" id="UP001164929"/>
    </source>
</evidence>
<protein>
    <submittedName>
        <fullName evidence="1">Uncharacterized protein</fullName>
    </submittedName>
</protein>
<comment type="caution">
    <text evidence="1">The sequence shown here is derived from an EMBL/GenBank/DDBJ whole genome shotgun (WGS) entry which is preliminary data.</text>
</comment>
<evidence type="ECO:0000313" key="1">
    <source>
        <dbReference type="EMBL" id="KAJ6995431.1"/>
    </source>
</evidence>
<name>A0AAD6W1P9_9ROSI</name>
<dbReference type="AlphaFoldDB" id="A0AAD6W1P9"/>
<dbReference type="Proteomes" id="UP001164929">
    <property type="component" value="Chromosome 6"/>
</dbReference>
<reference evidence="1" key="1">
    <citation type="journal article" date="2023" name="Mol. Ecol. Resour.">
        <title>Chromosome-level genome assembly of a triploid poplar Populus alba 'Berolinensis'.</title>
        <authorList>
            <person name="Chen S."/>
            <person name="Yu Y."/>
            <person name="Wang X."/>
            <person name="Wang S."/>
            <person name="Zhang T."/>
            <person name="Zhou Y."/>
            <person name="He R."/>
            <person name="Meng N."/>
            <person name="Wang Y."/>
            <person name="Liu W."/>
            <person name="Liu Z."/>
            <person name="Liu J."/>
            <person name="Guo Q."/>
            <person name="Huang H."/>
            <person name="Sederoff R.R."/>
            <person name="Wang G."/>
            <person name="Qu G."/>
            <person name="Chen S."/>
        </authorList>
    </citation>
    <scope>NUCLEOTIDE SEQUENCE</scope>
    <source>
        <strain evidence="1">SC-2020</strain>
    </source>
</reference>
<organism evidence="1 2">
    <name type="scientific">Populus alba x Populus x berolinensis</name>
    <dbReference type="NCBI Taxonomy" id="444605"/>
    <lineage>
        <taxon>Eukaryota</taxon>
        <taxon>Viridiplantae</taxon>
        <taxon>Streptophyta</taxon>
        <taxon>Embryophyta</taxon>
        <taxon>Tracheophyta</taxon>
        <taxon>Spermatophyta</taxon>
        <taxon>Magnoliopsida</taxon>
        <taxon>eudicotyledons</taxon>
        <taxon>Gunneridae</taxon>
        <taxon>Pentapetalae</taxon>
        <taxon>rosids</taxon>
        <taxon>fabids</taxon>
        <taxon>Malpighiales</taxon>
        <taxon>Salicaceae</taxon>
        <taxon>Saliceae</taxon>
        <taxon>Populus</taxon>
    </lineage>
</organism>
<sequence length="34" mass="3996">MVNSKARLFILFYKQVKGNTWEMIQLGVPIFGHE</sequence>